<accession>A0A6I2F5U6</accession>
<feature type="domain" description="Core-binding (CB)" evidence="6">
    <location>
        <begin position="103"/>
        <end position="189"/>
    </location>
</feature>
<dbReference type="InterPro" id="IPR050090">
    <property type="entry name" value="Tyrosine_recombinase_XerCD"/>
</dbReference>
<evidence type="ECO:0000313" key="8">
    <source>
        <dbReference type="Proteomes" id="UP000431080"/>
    </source>
</evidence>
<evidence type="ECO:0000256" key="2">
    <source>
        <dbReference type="ARBA" id="ARBA00023125"/>
    </source>
</evidence>
<dbReference type="InterPro" id="IPR013762">
    <property type="entry name" value="Integrase-like_cat_sf"/>
</dbReference>
<keyword evidence="1" id="KW-0229">DNA integration</keyword>
<protein>
    <submittedName>
        <fullName evidence="7">Tyrosine-type recombinase/integrase</fullName>
    </submittedName>
</protein>
<comment type="caution">
    <text evidence="7">The sequence shown here is derived from an EMBL/GenBank/DDBJ whole genome shotgun (WGS) entry which is preliminary data.</text>
</comment>
<feature type="domain" description="Tyr recombinase" evidence="5">
    <location>
        <begin position="210"/>
        <end position="415"/>
    </location>
</feature>
<reference evidence="7 8" key="1">
    <citation type="submission" date="2019-10" db="EMBL/GenBank/DDBJ databases">
        <authorList>
            <person name="Nie G."/>
            <person name="Ming H."/>
            <person name="Yi B."/>
        </authorList>
    </citation>
    <scope>NUCLEOTIDE SEQUENCE [LARGE SCALE GENOMIC DNA]</scope>
    <source>
        <strain evidence="7 8">CFH 90414</strain>
    </source>
</reference>
<dbReference type="EMBL" id="WJIF01000001">
    <property type="protein sequence ID" value="MRG58280.1"/>
    <property type="molecule type" value="Genomic_DNA"/>
</dbReference>
<evidence type="ECO:0000313" key="7">
    <source>
        <dbReference type="EMBL" id="MRG58280.1"/>
    </source>
</evidence>
<dbReference type="GO" id="GO:0015074">
    <property type="term" value="P:DNA integration"/>
    <property type="evidence" value="ECO:0007669"/>
    <property type="project" value="UniProtKB-KW"/>
</dbReference>
<dbReference type="Proteomes" id="UP000431080">
    <property type="component" value="Unassembled WGS sequence"/>
</dbReference>
<dbReference type="InterPro" id="IPR044068">
    <property type="entry name" value="CB"/>
</dbReference>
<dbReference type="InterPro" id="IPR002104">
    <property type="entry name" value="Integrase_catalytic"/>
</dbReference>
<dbReference type="InterPro" id="IPR011010">
    <property type="entry name" value="DNA_brk_join_enz"/>
</dbReference>
<dbReference type="Gene3D" id="1.10.443.10">
    <property type="entry name" value="Intergrase catalytic core"/>
    <property type="match status" value="1"/>
</dbReference>
<organism evidence="7 8">
    <name type="scientific">Agromyces agglutinans</name>
    <dbReference type="NCBI Taxonomy" id="2662258"/>
    <lineage>
        <taxon>Bacteria</taxon>
        <taxon>Bacillati</taxon>
        <taxon>Actinomycetota</taxon>
        <taxon>Actinomycetes</taxon>
        <taxon>Micrococcales</taxon>
        <taxon>Microbacteriaceae</taxon>
        <taxon>Agromyces</taxon>
    </lineage>
</organism>
<keyword evidence="8" id="KW-1185">Reference proteome</keyword>
<evidence type="ECO:0000256" key="4">
    <source>
        <dbReference type="PROSITE-ProRule" id="PRU01248"/>
    </source>
</evidence>
<dbReference type="PROSITE" id="PS51900">
    <property type="entry name" value="CB"/>
    <property type="match status" value="1"/>
</dbReference>
<dbReference type="PROSITE" id="PS51898">
    <property type="entry name" value="TYR_RECOMBINASE"/>
    <property type="match status" value="1"/>
</dbReference>
<dbReference type="PANTHER" id="PTHR30349:SF91">
    <property type="entry name" value="INTA PROTEIN"/>
    <property type="match status" value="1"/>
</dbReference>
<dbReference type="InterPro" id="IPR010998">
    <property type="entry name" value="Integrase_recombinase_N"/>
</dbReference>
<dbReference type="AlphaFoldDB" id="A0A6I2F5U6"/>
<evidence type="ECO:0000256" key="3">
    <source>
        <dbReference type="ARBA" id="ARBA00023172"/>
    </source>
</evidence>
<dbReference type="InterPro" id="IPR004107">
    <property type="entry name" value="Integrase_SAM-like_N"/>
</dbReference>
<evidence type="ECO:0000259" key="6">
    <source>
        <dbReference type="PROSITE" id="PS51900"/>
    </source>
</evidence>
<name>A0A6I2F5U6_9MICO</name>
<dbReference type="RefSeq" id="WP_153682821.1">
    <property type="nucleotide sequence ID" value="NZ_WJIF01000001.1"/>
</dbReference>
<dbReference type="CDD" id="cd01189">
    <property type="entry name" value="INT_ICEBs1_C_like"/>
    <property type="match status" value="1"/>
</dbReference>
<keyword evidence="3" id="KW-0233">DNA recombination</keyword>
<proteinExistence type="predicted"/>
<dbReference type="SUPFAM" id="SSF56349">
    <property type="entry name" value="DNA breaking-rejoining enzymes"/>
    <property type="match status" value="1"/>
</dbReference>
<dbReference type="GO" id="GO:0003677">
    <property type="term" value="F:DNA binding"/>
    <property type="evidence" value="ECO:0007669"/>
    <property type="project" value="UniProtKB-UniRule"/>
</dbReference>
<gene>
    <name evidence="7" type="ORF">GE115_00090</name>
</gene>
<sequence length="428" mass="47536">MATPPGVYQRHRPCSCNRQHSPECLEPTKCRCARVHEPRCAHRVRGNGRTTCGCPWAFVASTMHVGKRVQATKSGFPTQKAAKQARADALADLEASPLSRRAQTVAVFLRDWITRKEADGDIRPSTAIAYRHHIESYLVPILGSMKLSEVRVQHLEHVQAELQRQRPNMSAATRARVHATLRSALRDAYRRELLRDDPTRRMKAPKADRPKVKVWQPEQYGRFLDWLHGRGDRLATAVHLAGMTGLRRGELCGLRWIDVDLERGRLVVAQQVTQLRGQVEVARTKTRAGESRVVDLDVDTIGLLRDVQAVHDAERAGWDRDYGLVLVDQDGRPLTPEHLTRGFPRAIRAYNAEQAGPALPLIRFHDLRHLQASLMLAAGVPLALVSKRLGHSSVQVTSDTYAHLLDGVGAAAAAAAAALIPRTSATRS</sequence>
<dbReference type="Gene3D" id="1.10.150.130">
    <property type="match status" value="1"/>
</dbReference>
<keyword evidence="2 4" id="KW-0238">DNA-binding</keyword>
<evidence type="ECO:0000256" key="1">
    <source>
        <dbReference type="ARBA" id="ARBA00022908"/>
    </source>
</evidence>
<dbReference type="Pfam" id="PF00589">
    <property type="entry name" value="Phage_integrase"/>
    <property type="match status" value="1"/>
</dbReference>
<dbReference type="GO" id="GO:0006310">
    <property type="term" value="P:DNA recombination"/>
    <property type="evidence" value="ECO:0007669"/>
    <property type="project" value="UniProtKB-KW"/>
</dbReference>
<evidence type="ECO:0000259" key="5">
    <source>
        <dbReference type="PROSITE" id="PS51898"/>
    </source>
</evidence>
<dbReference type="Pfam" id="PF14659">
    <property type="entry name" value="Phage_int_SAM_3"/>
    <property type="match status" value="1"/>
</dbReference>
<dbReference type="PANTHER" id="PTHR30349">
    <property type="entry name" value="PHAGE INTEGRASE-RELATED"/>
    <property type="match status" value="1"/>
</dbReference>